<comment type="caution">
    <text evidence="3">The sequence shown here is derived from an EMBL/GenBank/DDBJ whole genome shotgun (WGS) entry which is preliminary data.</text>
</comment>
<dbReference type="Pfam" id="PF08327">
    <property type="entry name" value="AHSA1"/>
    <property type="match status" value="1"/>
</dbReference>
<sequence>MNENDIVDRINAVHRELGRKRIPAGEGATVLLRRRYDAAVEDVWDACTDPQRLRRWFLPVTGDLRLGGTYQLEGNARGEILHCEPPRLLRVTWVYGENTTAKDVGEVQVRLTPGEGGETILEVEHAAVVDPEFWDRYGPGATGVGWDGGLLGLHEHLRGHDFDESTWQHTPEAKRFNTLSSEAWGAAHAATGADPERVAAATRATTEFYAPADDDPQ</sequence>
<dbReference type="EMBL" id="SMKI01000098">
    <property type="protein sequence ID" value="TDC75648.1"/>
    <property type="molecule type" value="Genomic_DNA"/>
</dbReference>
<dbReference type="AlphaFoldDB" id="A0A4R4TDL2"/>
<accession>A0A4R4TDL2</accession>
<dbReference type="Gene3D" id="3.30.530.20">
    <property type="match status" value="1"/>
</dbReference>
<reference evidence="3 4" key="1">
    <citation type="submission" date="2019-03" db="EMBL/GenBank/DDBJ databases">
        <title>Draft genome sequences of novel Actinobacteria.</title>
        <authorList>
            <person name="Sahin N."/>
            <person name="Ay H."/>
            <person name="Saygin H."/>
        </authorList>
    </citation>
    <scope>NUCLEOTIDE SEQUENCE [LARGE SCALE GENOMIC DNA]</scope>
    <source>
        <strain evidence="3 4">DSM 41900</strain>
    </source>
</reference>
<dbReference type="OrthoDB" id="8117292at2"/>
<proteinExistence type="inferred from homology"/>
<keyword evidence="4" id="KW-1185">Reference proteome</keyword>
<dbReference type="CDD" id="cd08899">
    <property type="entry name" value="SRPBCC_CalC_Aha1-like_6"/>
    <property type="match status" value="1"/>
</dbReference>
<dbReference type="Proteomes" id="UP000295345">
    <property type="component" value="Unassembled WGS sequence"/>
</dbReference>
<dbReference type="InterPro" id="IPR023393">
    <property type="entry name" value="START-like_dom_sf"/>
</dbReference>
<dbReference type="InterPro" id="IPR013538">
    <property type="entry name" value="ASHA1/2-like_C"/>
</dbReference>
<evidence type="ECO:0000313" key="4">
    <source>
        <dbReference type="Proteomes" id="UP000295345"/>
    </source>
</evidence>
<dbReference type="RefSeq" id="WP_132817912.1">
    <property type="nucleotide sequence ID" value="NZ_SMKI01000098.1"/>
</dbReference>
<protein>
    <submittedName>
        <fullName evidence="3">SRPBCC family protein</fullName>
    </submittedName>
</protein>
<comment type="similarity">
    <text evidence="1">Belongs to the AHA1 family.</text>
</comment>
<evidence type="ECO:0000256" key="1">
    <source>
        <dbReference type="ARBA" id="ARBA00006817"/>
    </source>
</evidence>
<feature type="domain" description="Activator of Hsp90 ATPase homologue 1/2-like C-terminal" evidence="2">
    <location>
        <begin position="37"/>
        <end position="147"/>
    </location>
</feature>
<dbReference type="SUPFAM" id="SSF55961">
    <property type="entry name" value="Bet v1-like"/>
    <property type="match status" value="1"/>
</dbReference>
<gene>
    <name evidence="3" type="ORF">E1283_11715</name>
</gene>
<name>A0A4R4TDL2_9ACTN</name>
<evidence type="ECO:0000259" key="2">
    <source>
        <dbReference type="Pfam" id="PF08327"/>
    </source>
</evidence>
<evidence type="ECO:0000313" key="3">
    <source>
        <dbReference type="EMBL" id="TDC75648.1"/>
    </source>
</evidence>
<organism evidence="3 4">
    <name type="scientific">Streptomyces hainanensis</name>
    <dbReference type="NCBI Taxonomy" id="402648"/>
    <lineage>
        <taxon>Bacteria</taxon>
        <taxon>Bacillati</taxon>
        <taxon>Actinomycetota</taxon>
        <taxon>Actinomycetes</taxon>
        <taxon>Kitasatosporales</taxon>
        <taxon>Streptomycetaceae</taxon>
        <taxon>Streptomyces</taxon>
    </lineage>
</organism>